<comment type="subcellular location">
    <subcellularLocation>
        <location evidence="1">Cell membrane</location>
        <topology evidence="1">Multi-pass membrane protein</topology>
    </subcellularLocation>
</comment>
<evidence type="ECO:0000313" key="8">
    <source>
        <dbReference type="Proteomes" id="UP001205311"/>
    </source>
</evidence>
<keyword evidence="8" id="KW-1185">Reference proteome</keyword>
<evidence type="ECO:0000256" key="1">
    <source>
        <dbReference type="ARBA" id="ARBA00004651"/>
    </source>
</evidence>
<feature type="transmembrane region" description="Helical" evidence="5">
    <location>
        <begin position="397"/>
        <end position="419"/>
    </location>
</feature>
<keyword evidence="4 5" id="KW-0472">Membrane</keyword>
<feature type="transmembrane region" description="Helical" evidence="5">
    <location>
        <begin position="164"/>
        <end position="184"/>
    </location>
</feature>
<keyword evidence="2 5" id="KW-0812">Transmembrane</keyword>
<accession>A0ABT1HMC8</accession>
<keyword evidence="3 5" id="KW-1133">Transmembrane helix</keyword>
<feature type="transmembrane region" description="Helical" evidence="5">
    <location>
        <begin position="431"/>
        <end position="456"/>
    </location>
</feature>
<feature type="transmembrane region" description="Helical" evidence="5">
    <location>
        <begin position="300"/>
        <end position="322"/>
    </location>
</feature>
<feature type="transmembrane region" description="Helical" evidence="5">
    <location>
        <begin position="328"/>
        <end position="349"/>
    </location>
</feature>
<dbReference type="CDD" id="cd17321">
    <property type="entry name" value="MFS_MMR_MDR_like"/>
    <property type="match status" value="1"/>
</dbReference>
<evidence type="ECO:0000256" key="4">
    <source>
        <dbReference type="ARBA" id="ARBA00023136"/>
    </source>
</evidence>
<dbReference type="InterPro" id="IPR020846">
    <property type="entry name" value="MFS_dom"/>
</dbReference>
<feature type="transmembrane region" description="Helical" evidence="5">
    <location>
        <begin position="102"/>
        <end position="122"/>
    </location>
</feature>
<feature type="domain" description="Major facilitator superfamily (MFS) profile" evidence="6">
    <location>
        <begin position="36"/>
        <end position="489"/>
    </location>
</feature>
<dbReference type="Proteomes" id="UP001205311">
    <property type="component" value="Unassembled WGS sequence"/>
</dbReference>
<name>A0ABT1HMC8_STRSD</name>
<feature type="transmembrane region" description="Helical" evidence="5">
    <location>
        <begin position="134"/>
        <end position="152"/>
    </location>
</feature>
<feature type="transmembrane region" description="Helical" evidence="5">
    <location>
        <begin position="34"/>
        <end position="58"/>
    </location>
</feature>
<evidence type="ECO:0000256" key="3">
    <source>
        <dbReference type="ARBA" id="ARBA00022989"/>
    </source>
</evidence>
<evidence type="ECO:0000259" key="6">
    <source>
        <dbReference type="PROSITE" id="PS50850"/>
    </source>
</evidence>
<dbReference type="SUPFAM" id="SSF103473">
    <property type="entry name" value="MFS general substrate transporter"/>
    <property type="match status" value="1"/>
</dbReference>
<evidence type="ECO:0000313" key="7">
    <source>
        <dbReference type="EMBL" id="MCP2256655.1"/>
    </source>
</evidence>
<feature type="transmembrane region" description="Helical" evidence="5">
    <location>
        <begin position="227"/>
        <end position="247"/>
    </location>
</feature>
<feature type="transmembrane region" description="Helical" evidence="5">
    <location>
        <begin position="196"/>
        <end position="215"/>
    </location>
</feature>
<dbReference type="Gene3D" id="1.20.1250.20">
    <property type="entry name" value="MFS general substrate transporter like domains"/>
    <property type="match status" value="1"/>
</dbReference>
<dbReference type="Pfam" id="PF07690">
    <property type="entry name" value="MFS_1"/>
    <property type="match status" value="1"/>
</dbReference>
<gene>
    <name evidence="7" type="ORF">LX15_000338</name>
</gene>
<evidence type="ECO:0000256" key="2">
    <source>
        <dbReference type="ARBA" id="ARBA00022692"/>
    </source>
</evidence>
<dbReference type="InterPro" id="IPR036259">
    <property type="entry name" value="MFS_trans_sf"/>
</dbReference>
<dbReference type="EMBL" id="JAMTCP010000001">
    <property type="protein sequence ID" value="MCP2256655.1"/>
    <property type="molecule type" value="Genomic_DNA"/>
</dbReference>
<feature type="transmembrane region" description="Helical" evidence="5">
    <location>
        <begin position="462"/>
        <end position="484"/>
    </location>
</feature>
<feature type="transmembrane region" description="Helical" evidence="5">
    <location>
        <begin position="70"/>
        <end position="90"/>
    </location>
</feature>
<dbReference type="Gene3D" id="1.20.1720.10">
    <property type="entry name" value="Multidrug resistance protein D"/>
    <property type="match status" value="1"/>
</dbReference>
<feature type="transmembrane region" description="Helical" evidence="5">
    <location>
        <begin position="253"/>
        <end position="274"/>
    </location>
</feature>
<organism evidence="7 8">
    <name type="scientific">Streptoalloteichus tenebrarius (strain ATCC 17920 / DSM 40477 / JCM 4838 / CBS 697.72 / NBRC 16177 / NCIMB 11028 / NRRL B-12390 / A12253. 1 / ISP 5477)</name>
    <name type="common">Streptomyces tenebrarius</name>
    <dbReference type="NCBI Taxonomy" id="1933"/>
    <lineage>
        <taxon>Bacteria</taxon>
        <taxon>Bacillati</taxon>
        <taxon>Actinomycetota</taxon>
        <taxon>Actinomycetes</taxon>
        <taxon>Pseudonocardiales</taxon>
        <taxon>Pseudonocardiaceae</taxon>
        <taxon>Streptoalloteichus</taxon>
    </lineage>
</organism>
<protein>
    <submittedName>
        <fullName evidence="7">Major Facilitator Superfamily protein</fullName>
    </submittedName>
</protein>
<proteinExistence type="predicted"/>
<dbReference type="InterPro" id="IPR011701">
    <property type="entry name" value="MFS"/>
</dbReference>
<dbReference type="PANTHER" id="PTHR42718">
    <property type="entry name" value="MAJOR FACILITATOR SUPERFAMILY MULTIDRUG TRANSPORTER MFSC"/>
    <property type="match status" value="1"/>
</dbReference>
<dbReference type="PROSITE" id="PS50850">
    <property type="entry name" value="MFS"/>
    <property type="match status" value="1"/>
</dbReference>
<evidence type="ECO:0000256" key="5">
    <source>
        <dbReference type="SAM" id="Phobius"/>
    </source>
</evidence>
<reference evidence="7 8" key="1">
    <citation type="submission" date="2022-06" db="EMBL/GenBank/DDBJ databases">
        <title>Genomic Encyclopedia of Archaeal and Bacterial Type Strains, Phase II (KMG-II): from individual species to whole genera.</title>
        <authorList>
            <person name="Goeker M."/>
        </authorList>
    </citation>
    <scope>NUCLEOTIDE SEQUENCE [LARGE SCALE GENOMIC DNA]</scope>
    <source>
        <strain evidence="7 8">DSM 40477</strain>
    </source>
</reference>
<comment type="caution">
    <text evidence="7">The sequence shown here is derived from an EMBL/GenBank/DDBJ whole genome shotgun (WGS) entry which is preliminary data.</text>
</comment>
<feature type="transmembrane region" description="Helical" evidence="5">
    <location>
        <begin position="361"/>
        <end position="385"/>
    </location>
</feature>
<dbReference type="PANTHER" id="PTHR42718:SF39">
    <property type="entry name" value="ACTINORHODIN TRANSPORTER-RELATED"/>
    <property type="match status" value="1"/>
</dbReference>
<sequence length="490" mass="50410">MVGTGQSEREAGTGVEETLLDEERVERAATRRDWAALAVLLLGALMGFLDIFVVNVAVPSIQADLHATFADIQLVPAGYTLAYAIGLVTGGRLGDLLGRKRVFLAGVVAFAATSTACAVALTPEDLVRSRIAQGLAAALMLPQVLALVRTTFTRPAEQGRAIGWYGAVIGVGVVGGQILGGLLVRLDVAGLGWRPIFLVNVPLCALTFVGALVLVRDGAPRQRVRLDLVGAALLALALFGLLHPLVVGAERGWSSWLVAEAALAVALLAGFALWERSVAARGGAALLPPRLFRQPGFARGLPAALFFYGVNGAFVFVLAFYLQRTLGLSPLRAALAFTPMALATSLAAIPARRWTARFGTVVVPVSATVMALGLAALWVVVRYVPVSAQAVAAQPGLVLYGLGGGVVATSLIGMTLSGVSPEDSGAASGGVLTVVQASEAVGVAGVGALFTTLVAANGEVRGFGMTLLVLTALSLVGALLLNTLRTARIS</sequence>